<dbReference type="Proteomes" id="UP001157133">
    <property type="component" value="Unassembled WGS sequence"/>
</dbReference>
<proteinExistence type="predicted"/>
<dbReference type="EMBL" id="BSSU01000021">
    <property type="protein sequence ID" value="GLX83692.1"/>
    <property type="molecule type" value="Genomic_DNA"/>
</dbReference>
<name>A0ABQ6H7T5_9GAMM</name>
<dbReference type="SUPFAM" id="SSF48452">
    <property type="entry name" value="TPR-like"/>
    <property type="match status" value="1"/>
</dbReference>
<dbReference type="Pfam" id="PF06041">
    <property type="entry name" value="DUF924"/>
    <property type="match status" value="1"/>
</dbReference>
<reference evidence="1 2" key="1">
    <citation type="submission" date="2023-03" db="EMBL/GenBank/DDBJ databases">
        <title>Draft genome sequence of Thalassotalea eurytherma JCM 18482T.</title>
        <authorList>
            <person name="Sawabe T."/>
        </authorList>
    </citation>
    <scope>NUCLEOTIDE SEQUENCE [LARGE SCALE GENOMIC DNA]</scope>
    <source>
        <strain evidence="1 2">JCM 18482</strain>
    </source>
</reference>
<protein>
    <submittedName>
        <fullName evidence="1">Membrane protein</fullName>
    </submittedName>
</protein>
<dbReference type="RefSeq" id="WP_284209174.1">
    <property type="nucleotide sequence ID" value="NZ_BSSU01000021.1"/>
</dbReference>
<dbReference type="Gene3D" id="1.20.58.320">
    <property type="entry name" value="TPR-like"/>
    <property type="match status" value="1"/>
</dbReference>
<sequence>MHDQVLTFWFTELTSEQWFKKDPVLDDLIKTRYGQLHHQAQQGELYKWRESPEGSLAEVIVLDQFSRNIYRDKAASFASDGLALCLAQVAIEKGFDVLLSKAQRSFCYMPFMHSESLVIHEQALALFNALGDENNLTFERKHQAIIQRFGRYPHRNNVLGRQSTLEERLFLNQPDSSF</sequence>
<dbReference type="Gene3D" id="1.25.40.10">
    <property type="entry name" value="Tetratricopeptide repeat domain"/>
    <property type="match status" value="1"/>
</dbReference>
<evidence type="ECO:0000313" key="2">
    <source>
        <dbReference type="Proteomes" id="UP001157133"/>
    </source>
</evidence>
<gene>
    <name evidence="1" type="ORF">theurythT_31450</name>
</gene>
<dbReference type="InterPro" id="IPR010323">
    <property type="entry name" value="DUF924"/>
</dbReference>
<organism evidence="1 2">
    <name type="scientific">Thalassotalea eurytherma</name>
    <dbReference type="NCBI Taxonomy" id="1144278"/>
    <lineage>
        <taxon>Bacteria</taxon>
        <taxon>Pseudomonadati</taxon>
        <taxon>Pseudomonadota</taxon>
        <taxon>Gammaproteobacteria</taxon>
        <taxon>Alteromonadales</taxon>
        <taxon>Colwelliaceae</taxon>
        <taxon>Thalassotalea</taxon>
    </lineage>
</organism>
<dbReference type="InterPro" id="IPR011990">
    <property type="entry name" value="TPR-like_helical_dom_sf"/>
</dbReference>
<evidence type="ECO:0000313" key="1">
    <source>
        <dbReference type="EMBL" id="GLX83692.1"/>
    </source>
</evidence>
<comment type="caution">
    <text evidence="1">The sequence shown here is derived from an EMBL/GenBank/DDBJ whole genome shotgun (WGS) entry which is preliminary data.</text>
</comment>
<accession>A0ABQ6H7T5</accession>
<keyword evidence="2" id="KW-1185">Reference proteome</keyword>